<comment type="caution">
    <text evidence="1">The sequence shown here is derived from an EMBL/GenBank/DDBJ whole genome shotgun (WGS) entry which is preliminary data.</text>
</comment>
<dbReference type="EMBL" id="CAESAP020000144">
    <property type="protein sequence ID" value="CAB5498877.1"/>
    <property type="molecule type" value="Genomic_DNA"/>
</dbReference>
<evidence type="ECO:0000313" key="2">
    <source>
        <dbReference type="Proteomes" id="UP000635628"/>
    </source>
</evidence>
<evidence type="ECO:0000313" key="1">
    <source>
        <dbReference type="EMBL" id="CAB5498877.1"/>
    </source>
</evidence>
<reference evidence="1" key="1">
    <citation type="submission" date="2020-05" db="EMBL/GenBank/DDBJ databases">
        <authorList>
            <person name="Petersen J."/>
            <person name="Sayavedra L."/>
        </authorList>
    </citation>
    <scope>NUCLEOTIDE SEQUENCE</scope>
    <source>
        <strain evidence="1">B azoricus SOX Menez Gwen</strain>
    </source>
</reference>
<organism evidence="1 2">
    <name type="scientific">Bathymodiolus azoricus thioautotrophic gill symbiont</name>
    <dbReference type="NCBI Taxonomy" id="235205"/>
    <lineage>
        <taxon>Bacteria</taxon>
        <taxon>Pseudomonadati</taxon>
        <taxon>Pseudomonadota</taxon>
        <taxon>Gammaproteobacteria</taxon>
        <taxon>sulfur-oxidizing symbionts</taxon>
    </lineage>
</organism>
<gene>
    <name evidence="1" type="ORF">AZO1586R_839</name>
</gene>
<accession>A0ACA8ZPB0</accession>
<protein>
    <submittedName>
        <fullName evidence="1">Uncharacterized protein</fullName>
    </submittedName>
</protein>
<keyword evidence="2" id="KW-1185">Reference proteome</keyword>
<dbReference type="Proteomes" id="UP000635628">
    <property type="component" value="Unassembled WGS sequence"/>
</dbReference>
<sequence>MPNLQLFKHLMNSTIIYYDESTEFVSLALDQSYIIAIDSHLVSTHHIEVPKMSFSKAKKAIPFLLEDVLLDDIETLDFFLQKTANEQYYDVVVISKNIMNALRKKLETTGLKIEQCVVDFMLLPIEKGKVYCIKVEQDVLFRYGDFLGGKTSQAVLDELFTNNYQILSEKLNVKYAQKINLLNVDWSSNWKEKLYKWRASIIILLLLMVLSPVQLMLDNHNLTKKINTQSNINEIHFKKLFPEVRRIIDLYIQIKQKLSTLSIKEQLDNDLLAKIQSDIKIKTKIKRLQFNKQTLKVEQ</sequence>
<proteinExistence type="predicted"/>
<name>A0ACA8ZPB0_9GAMM</name>